<dbReference type="Proteomes" id="UP000559256">
    <property type="component" value="Unassembled WGS sequence"/>
</dbReference>
<organism evidence="1 2">
    <name type="scientific">Tetrapyrgos nigripes</name>
    <dbReference type="NCBI Taxonomy" id="182062"/>
    <lineage>
        <taxon>Eukaryota</taxon>
        <taxon>Fungi</taxon>
        <taxon>Dikarya</taxon>
        <taxon>Basidiomycota</taxon>
        <taxon>Agaricomycotina</taxon>
        <taxon>Agaricomycetes</taxon>
        <taxon>Agaricomycetidae</taxon>
        <taxon>Agaricales</taxon>
        <taxon>Marasmiineae</taxon>
        <taxon>Marasmiaceae</taxon>
        <taxon>Tetrapyrgos</taxon>
    </lineage>
</organism>
<dbReference type="InterPro" id="IPR036291">
    <property type="entry name" value="NAD(P)-bd_dom_sf"/>
</dbReference>
<keyword evidence="2" id="KW-1185">Reference proteome</keyword>
<sequence>MKVILAGATGAAGSQILRDLVSDPAVESITVLGRRALPSWLSSALPNNDKTTTMVVDDFLNYPADLRLKLTEHDACIWALGTSSNGMSEKAYTEVTYDYVVSAIQALEGVKNRPANKPFRFVLISGEGADPNEKSMMMFGRIKGRTERFLSELPPESRIQAHSLRPGFFYPTWKEAAGNIPSWTPTRRRIASIMGPITSGSWRLAIPVTDLSRFSIEAAKGKWGDDAMFSNYNMRKLLNEK</sequence>
<reference evidence="1 2" key="1">
    <citation type="journal article" date="2020" name="ISME J.">
        <title>Uncovering the hidden diversity of litter-decomposition mechanisms in mushroom-forming fungi.</title>
        <authorList>
            <person name="Floudas D."/>
            <person name="Bentzer J."/>
            <person name="Ahren D."/>
            <person name="Johansson T."/>
            <person name="Persson P."/>
            <person name="Tunlid A."/>
        </authorList>
    </citation>
    <scope>NUCLEOTIDE SEQUENCE [LARGE SCALE GENOMIC DNA]</scope>
    <source>
        <strain evidence="1 2">CBS 291.85</strain>
    </source>
</reference>
<evidence type="ECO:0000313" key="2">
    <source>
        <dbReference type="Proteomes" id="UP000559256"/>
    </source>
</evidence>
<dbReference type="Gene3D" id="3.40.50.720">
    <property type="entry name" value="NAD(P)-binding Rossmann-like Domain"/>
    <property type="match status" value="1"/>
</dbReference>
<dbReference type="AlphaFoldDB" id="A0A8H5LTZ1"/>
<dbReference type="EMBL" id="JAACJM010000013">
    <property type="protein sequence ID" value="KAF5369458.1"/>
    <property type="molecule type" value="Genomic_DNA"/>
</dbReference>
<comment type="caution">
    <text evidence="1">The sequence shown here is derived from an EMBL/GenBank/DDBJ whole genome shotgun (WGS) entry which is preliminary data.</text>
</comment>
<accession>A0A8H5LTZ1</accession>
<name>A0A8H5LTZ1_9AGAR</name>
<dbReference type="SUPFAM" id="SSF51735">
    <property type="entry name" value="NAD(P)-binding Rossmann-fold domains"/>
    <property type="match status" value="1"/>
</dbReference>
<evidence type="ECO:0000313" key="1">
    <source>
        <dbReference type="EMBL" id="KAF5369458.1"/>
    </source>
</evidence>
<proteinExistence type="predicted"/>
<dbReference type="OrthoDB" id="9975943at2759"/>
<dbReference type="PANTHER" id="PTHR14097">
    <property type="entry name" value="OXIDOREDUCTASE HTATIP2"/>
    <property type="match status" value="1"/>
</dbReference>
<protein>
    <recommendedName>
        <fullName evidence="3">NAD(P)-binding domain-containing protein</fullName>
    </recommendedName>
</protein>
<evidence type="ECO:0008006" key="3">
    <source>
        <dbReference type="Google" id="ProtNLM"/>
    </source>
</evidence>
<dbReference type="PANTHER" id="PTHR14097:SF8">
    <property type="entry name" value="NAD(P)-BINDING DOMAIN-CONTAINING PROTEIN"/>
    <property type="match status" value="1"/>
</dbReference>
<gene>
    <name evidence="1" type="ORF">D9758_002803</name>
</gene>